<evidence type="ECO:0000256" key="2">
    <source>
        <dbReference type="ARBA" id="ARBA00022741"/>
    </source>
</evidence>
<dbReference type="GO" id="GO:0007189">
    <property type="term" value="P:adenylate cyclase-activating G protein-coupled receptor signaling pathway"/>
    <property type="evidence" value="ECO:0007669"/>
    <property type="project" value="TreeGrafter"/>
</dbReference>
<dbReference type="GO" id="GO:0005525">
    <property type="term" value="F:GTP binding"/>
    <property type="evidence" value="ECO:0007669"/>
    <property type="project" value="UniProtKB-KW"/>
</dbReference>
<keyword evidence="4" id="KW-0342">GTP-binding</keyword>
<dbReference type="SUPFAM" id="SSF47895">
    <property type="entry name" value="Transducin (alpha subunit), insertion domain"/>
    <property type="match status" value="1"/>
</dbReference>
<dbReference type="GO" id="GO:0001664">
    <property type="term" value="F:G protein-coupled receptor binding"/>
    <property type="evidence" value="ECO:0007669"/>
    <property type="project" value="TreeGrafter"/>
</dbReference>
<dbReference type="GO" id="GO:0003924">
    <property type="term" value="F:GTPase activity"/>
    <property type="evidence" value="ECO:0007669"/>
    <property type="project" value="InterPro"/>
</dbReference>
<keyword evidence="7" id="KW-1185">Reference proteome</keyword>
<gene>
    <name evidence="6" type="ORF">QBC37DRAFT_292303</name>
</gene>
<dbReference type="PANTHER" id="PTHR10218:SF369">
    <property type="entry name" value="GUANINE NUCLEOTIDE-BINDING PROTEIN ALPHA-2 SUBUNIT"/>
    <property type="match status" value="1"/>
</dbReference>
<proteinExistence type="predicted"/>
<dbReference type="InterPro" id="IPR001019">
    <property type="entry name" value="Gprotein_alpha_su"/>
</dbReference>
<keyword evidence="1" id="KW-0479">Metal-binding</keyword>
<dbReference type="Proteomes" id="UP001301769">
    <property type="component" value="Unassembled WGS sequence"/>
</dbReference>
<name>A0AAN6Y5K4_9PEZI</name>
<dbReference type="Gene3D" id="3.40.50.300">
    <property type="entry name" value="P-loop containing nucleotide triphosphate hydrolases"/>
    <property type="match status" value="2"/>
</dbReference>
<dbReference type="GO" id="GO:0031683">
    <property type="term" value="F:G-protein beta/gamma-subunit complex binding"/>
    <property type="evidence" value="ECO:0007669"/>
    <property type="project" value="InterPro"/>
</dbReference>
<dbReference type="Pfam" id="PF00503">
    <property type="entry name" value="G-alpha"/>
    <property type="match status" value="1"/>
</dbReference>
<evidence type="ECO:0000256" key="3">
    <source>
        <dbReference type="ARBA" id="ARBA00022842"/>
    </source>
</evidence>
<organism evidence="6 7">
    <name type="scientific">Rhypophila decipiens</name>
    <dbReference type="NCBI Taxonomy" id="261697"/>
    <lineage>
        <taxon>Eukaryota</taxon>
        <taxon>Fungi</taxon>
        <taxon>Dikarya</taxon>
        <taxon>Ascomycota</taxon>
        <taxon>Pezizomycotina</taxon>
        <taxon>Sordariomycetes</taxon>
        <taxon>Sordariomycetidae</taxon>
        <taxon>Sordariales</taxon>
        <taxon>Naviculisporaceae</taxon>
        <taxon>Rhypophila</taxon>
    </lineage>
</organism>
<dbReference type="PANTHER" id="PTHR10218">
    <property type="entry name" value="GTP-BINDING PROTEIN ALPHA SUBUNIT"/>
    <property type="match status" value="1"/>
</dbReference>
<sequence>MADPISILGTAGAVANIIDVLGKVITTFAELRSQWQEADLAVLALESELAALNAALTKIKEWAESYSDDPHYQLTMDLDRCVVCCRLLIGKIDAEISKFQKTTENQLDAASKFRLLLKTKDFEHIQQMIGRQTAAVNLLLTACNTTMLSKQKGLLEESTTRRIFKKMEDDTASLLVHRDVDSLLAGTATSIRSSKRSIVFDFDSTLFLSRIYQRWIRGSVKKALLEQQNDKSAMPVSNGRFRLSSTFDMAGGFDARWDRKLLEQRSQEIDHDIMRDEKLLKRQVQILVLGDRSRADIIYSMVLNDPSSWPGDLGLRSKPIVLALVFRCVKALADAMRKHQVAPDIDEIWEHITYIESAEFETTCRNPSGSLDPGFIAAAASIMNSSYFSIDRCDEFDLPMSTEHFLVQLATIAAPDYCPSRADAVRRAECRPNGDLWEAELAMGWRNIHLFDPNGYKRRNEMNRWIHFCEVFLSRRKLKKKRGQFALAPALNFCPGAALILFVIDLDTYDHVNLSQTNNHLWETLLFYETIVNSKMLARSSVLLIFDKLDVFTRKLSRAPLENYFPDFTGSVGGNAAKAALEFLRS</sequence>
<keyword evidence="3" id="KW-0460">Magnesium</keyword>
<evidence type="ECO:0000256" key="4">
    <source>
        <dbReference type="ARBA" id="ARBA00023134"/>
    </source>
</evidence>
<dbReference type="Gene3D" id="1.10.400.10">
    <property type="entry name" value="GI Alpha 1, domain 2-like"/>
    <property type="match status" value="1"/>
</dbReference>
<dbReference type="InterPro" id="IPR027417">
    <property type="entry name" value="P-loop_NTPase"/>
</dbReference>
<reference evidence="6" key="2">
    <citation type="submission" date="2023-05" db="EMBL/GenBank/DDBJ databases">
        <authorList>
            <consortium name="Lawrence Berkeley National Laboratory"/>
            <person name="Steindorff A."/>
            <person name="Hensen N."/>
            <person name="Bonometti L."/>
            <person name="Westerberg I."/>
            <person name="Brannstrom I.O."/>
            <person name="Guillou S."/>
            <person name="Cros-Aarteil S."/>
            <person name="Calhoun S."/>
            <person name="Haridas S."/>
            <person name="Kuo A."/>
            <person name="Mondo S."/>
            <person name="Pangilinan J."/>
            <person name="Riley R."/>
            <person name="Labutti K."/>
            <person name="Andreopoulos B."/>
            <person name="Lipzen A."/>
            <person name="Chen C."/>
            <person name="Yanf M."/>
            <person name="Daum C."/>
            <person name="Ng V."/>
            <person name="Clum A."/>
            <person name="Ohm R."/>
            <person name="Martin F."/>
            <person name="Silar P."/>
            <person name="Natvig D."/>
            <person name="Lalanne C."/>
            <person name="Gautier V."/>
            <person name="Ament-Velasquez S.L."/>
            <person name="Kruys A."/>
            <person name="Hutchinson M.I."/>
            <person name="Powell A.J."/>
            <person name="Barry K."/>
            <person name="Miller A.N."/>
            <person name="Grigoriev I.V."/>
            <person name="Debuchy R."/>
            <person name="Gladieux P."/>
            <person name="Thoren M.H."/>
            <person name="Johannesson H."/>
        </authorList>
    </citation>
    <scope>NUCLEOTIDE SEQUENCE</scope>
    <source>
        <strain evidence="6">PSN293</strain>
    </source>
</reference>
<dbReference type="AlphaFoldDB" id="A0AAN6Y5K4"/>
<dbReference type="InterPro" id="IPR011025">
    <property type="entry name" value="GproteinA_insert"/>
</dbReference>
<dbReference type="SMART" id="SM00275">
    <property type="entry name" value="G_alpha"/>
    <property type="match status" value="1"/>
</dbReference>
<evidence type="ECO:0000256" key="1">
    <source>
        <dbReference type="ARBA" id="ARBA00022723"/>
    </source>
</evidence>
<evidence type="ECO:0000313" key="7">
    <source>
        <dbReference type="Proteomes" id="UP001301769"/>
    </source>
</evidence>
<dbReference type="GO" id="GO:0005737">
    <property type="term" value="C:cytoplasm"/>
    <property type="evidence" value="ECO:0007669"/>
    <property type="project" value="TreeGrafter"/>
</dbReference>
<protein>
    <submittedName>
        <fullName evidence="6">G-protein alpha subunit-domain-containing protein</fullName>
    </submittedName>
</protein>
<dbReference type="GO" id="GO:0046872">
    <property type="term" value="F:metal ion binding"/>
    <property type="evidence" value="ECO:0007669"/>
    <property type="project" value="UniProtKB-KW"/>
</dbReference>
<keyword evidence="2" id="KW-0547">Nucleotide-binding</keyword>
<evidence type="ECO:0000256" key="5">
    <source>
        <dbReference type="ARBA" id="ARBA00023224"/>
    </source>
</evidence>
<dbReference type="SUPFAM" id="SSF52540">
    <property type="entry name" value="P-loop containing nucleoside triphosphate hydrolases"/>
    <property type="match status" value="1"/>
</dbReference>
<comment type="caution">
    <text evidence="6">The sequence shown here is derived from an EMBL/GenBank/DDBJ whole genome shotgun (WGS) entry which is preliminary data.</text>
</comment>
<accession>A0AAN6Y5K4</accession>
<keyword evidence="5" id="KW-0807">Transducer</keyword>
<reference evidence="6" key="1">
    <citation type="journal article" date="2023" name="Mol. Phylogenet. Evol.">
        <title>Genome-scale phylogeny and comparative genomics of the fungal order Sordariales.</title>
        <authorList>
            <person name="Hensen N."/>
            <person name="Bonometti L."/>
            <person name="Westerberg I."/>
            <person name="Brannstrom I.O."/>
            <person name="Guillou S."/>
            <person name="Cros-Aarteil S."/>
            <person name="Calhoun S."/>
            <person name="Haridas S."/>
            <person name="Kuo A."/>
            <person name="Mondo S."/>
            <person name="Pangilinan J."/>
            <person name="Riley R."/>
            <person name="LaButti K."/>
            <person name="Andreopoulos B."/>
            <person name="Lipzen A."/>
            <person name="Chen C."/>
            <person name="Yan M."/>
            <person name="Daum C."/>
            <person name="Ng V."/>
            <person name="Clum A."/>
            <person name="Steindorff A."/>
            <person name="Ohm R.A."/>
            <person name="Martin F."/>
            <person name="Silar P."/>
            <person name="Natvig D.O."/>
            <person name="Lalanne C."/>
            <person name="Gautier V."/>
            <person name="Ament-Velasquez S.L."/>
            <person name="Kruys A."/>
            <person name="Hutchinson M.I."/>
            <person name="Powell A.J."/>
            <person name="Barry K."/>
            <person name="Miller A.N."/>
            <person name="Grigoriev I.V."/>
            <person name="Debuchy R."/>
            <person name="Gladieux P."/>
            <person name="Hiltunen Thoren M."/>
            <person name="Johannesson H."/>
        </authorList>
    </citation>
    <scope>NUCLEOTIDE SEQUENCE</scope>
    <source>
        <strain evidence="6">PSN293</strain>
    </source>
</reference>
<dbReference type="PROSITE" id="PS51882">
    <property type="entry name" value="G_ALPHA"/>
    <property type="match status" value="1"/>
</dbReference>
<dbReference type="EMBL" id="MU858172">
    <property type="protein sequence ID" value="KAK4210542.1"/>
    <property type="molecule type" value="Genomic_DNA"/>
</dbReference>
<dbReference type="GO" id="GO:0005834">
    <property type="term" value="C:heterotrimeric G-protein complex"/>
    <property type="evidence" value="ECO:0007669"/>
    <property type="project" value="TreeGrafter"/>
</dbReference>
<evidence type="ECO:0000313" key="6">
    <source>
        <dbReference type="EMBL" id="KAK4210542.1"/>
    </source>
</evidence>